<accession>A0AAN6SCA5</accession>
<dbReference type="GO" id="GO:0048312">
    <property type="term" value="P:intracellular distribution of mitochondria"/>
    <property type="evidence" value="ECO:0007669"/>
    <property type="project" value="TreeGrafter"/>
</dbReference>
<dbReference type="InterPro" id="IPR027417">
    <property type="entry name" value="P-loop_NTPase"/>
</dbReference>
<keyword evidence="7" id="KW-1185">Reference proteome</keyword>
<dbReference type="InterPro" id="IPR045063">
    <property type="entry name" value="Dynamin_N"/>
</dbReference>
<proteinExistence type="predicted"/>
<feature type="domain" description="GED" evidence="4">
    <location>
        <begin position="618"/>
        <end position="709"/>
    </location>
</feature>
<dbReference type="EMBL" id="MU859270">
    <property type="protein sequence ID" value="KAK3948319.1"/>
    <property type="molecule type" value="Genomic_DNA"/>
</dbReference>
<sequence length="767" mass="85571">MVSFQSGALSKLCSKDQQELLDAIDRLRLEGINNYVSLPQIIVCGDQSSGKSSVLEAISGVAFPIKANLCTRFPTEVVLRRTLDISAHVSIVPHEDAQAAERKALSGFEEKMTSFDLLPDIIEKAKNYMGISTTQGKAFSNHRLRVEITGPDRPHLTIVDLPGLIHSETKNQTAADVQLIQNVVWSYMKQPRSIILAVVSAKNDFANQVVLKLARAADPRGHRTLGIITKPDTLHPGSESEKQYVDLAKNQEVEFRLGWHVLRNKDSDKEAKNDVDRDTMEQQFFSQGAWTELPLAHLGIDKLRERLSKVLLKQIASELPSVMQEIETKFEACNAQIQKLGDPRAKEAEQRLYLYTLSQYFQSLVKAAVDGTYNHDFFKDAKTDTGYRQRIRAVVQNLNENFADEIASRGHHYAIETYHSSVVGDQMVSISEEKFIEHIENLLKRTKGRELPGTFNPMIVSDLFLEQARPWGDLARQHVQKAWEAANQFLELIIAYIADASTLKSLKKEIFGPYMDEILTDMMDKASELLTPHQIGHPITYNQSFTEALHIAREEQSKKRLEKAVRSFFGSACAETIIQHPKSGYCSGCGQTHSGGTNIKELVDALAGTEPNPQRFGAHEALSCLNAYYTVAMKRFIDDMAAQVIEDKLVDALASILSPVTIFEMDSKQIAIIAGESEDSRIEREQLTKQLTVLQKGMDTCKRFTGMKFTGNSLFVSATSEADSTSGAQKTLGPFGGAVKRKAKAKKDEKKQPQNTEVQLLKPPSSL</sequence>
<name>A0AAN6SCA5_9PEZI</name>
<organism evidence="6 7">
    <name type="scientific">Pseudoneurospora amorphoporcata</name>
    <dbReference type="NCBI Taxonomy" id="241081"/>
    <lineage>
        <taxon>Eukaryota</taxon>
        <taxon>Fungi</taxon>
        <taxon>Dikarya</taxon>
        <taxon>Ascomycota</taxon>
        <taxon>Pezizomycotina</taxon>
        <taxon>Sordariomycetes</taxon>
        <taxon>Sordariomycetidae</taxon>
        <taxon>Sordariales</taxon>
        <taxon>Sordariaceae</taxon>
        <taxon>Pseudoneurospora</taxon>
    </lineage>
</organism>
<dbReference type="PROSITE" id="PS51388">
    <property type="entry name" value="GED"/>
    <property type="match status" value="1"/>
</dbReference>
<dbReference type="FunFam" id="3.40.50.300:FF:001425">
    <property type="entry name" value="Dynamin GTPase, putative"/>
    <property type="match status" value="1"/>
</dbReference>
<keyword evidence="1" id="KW-0547">Nucleotide-binding</keyword>
<dbReference type="Gene3D" id="1.20.120.1240">
    <property type="entry name" value="Dynamin, middle domain"/>
    <property type="match status" value="1"/>
</dbReference>
<reference evidence="6" key="1">
    <citation type="journal article" date="2023" name="Mol. Phylogenet. Evol.">
        <title>Genome-scale phylogeny and comparative genomics of the fungal order Sordariales.</title>
        <authorList>
            <person name="Hensen N."/>
            <person name="Bonometti L."/>
            <person name="Westerberg I."/>
            <person name="Brannstrom I.O."/>
            <person name="Guillou S."/>
            <person name="Cros-Aarteil S."/>
            <person name="Calhoun S."/>
            <person name="Haridas S."/>
            <person name="Kuo A."/>
            <person name="Mondo S."/>
            <person name="Pangilinan J."/>
            <person name="Riley R."/>
            <person name="LaButti K."/>
            <person name="Andreopoulos B."/>
            <person name="Lipzen A."/>
            <person name="Chen C."/>
            <person name="Yan M."/>
            <person name="Daum C."/>
            <person name="Ng V."/>
            <person name="Clum A."/>
            <person name="Steindorff A."/>
            <person name="Ohm R.A."/>
            <person name="Martin F."/>
            <person name="Silar P."/>
            <person name="Natvig D.O."/>
            <person name="Lalanne C."/>
            <person name="Gautier V."/>
            <person name="Ament-Velasquez S.L."/>
            <person name="Kruys A."/>
            <person name="Hutchinson M.I."/>
            <person name="Powell A.J."/>
            <person name="Barry K."/>
            <person name="Miller A.N."/>
            <person name="Grigoriev I.V."/>
            <person name="Debuchy R."/>
            <person name="Gladieux P."/>
            <person name="Hiltunen Thoren M."/>
            <person name="Johannesson H."/>
        </authorList>
    </citation>
    <scope>NUCLEOTIDE SEQUENCE</scope>
    <source>
        <strain evidence="6">CBS 626.80</strain>
    </source>
</reference>
<reference evidence="6" key="2">
    <citation type="submission" date="2023-06" db="EMBL/GenBank/DDBJ databases">
        <authorList>
            <consortium name="Lawrence Berkeley National Laboratory"/>
            <person name="Mondo S.J."/>
            <person name="Hensen N."/>
            <person name="Bonometti L."/>
            <person name="Westerberg I."/>
            <person name="Brannstrom I.O."/>
            <person name="Guillou S."/>
            <person name="Cros-Aarteil S."/>
            <person name="Calhoun S."/>
            <person name="Haridas S."/>
            <person name="Kuo A."/>
            <person name="Pangilinan J."/>
            <person name="Riley R."/>
            <person name="Labutti K."/>
            <person name="Andreopoulos B."/>
            <person name="Lipzen A."/>
            <person name="Chen C."/>
            <person name="Yanf M."/>
            <person name="Daum C."/>
            <person name="Ng V."/>
            <person name="Clum A."/>
            <person name="Steindorff A."/>
            <person name="Ohm R."/>
            <person name="Martin F."/>
            <person name="Silar P."/>
            <person name="Natvig D."/>
            <person name="Lalanne C."/>
            <person name="Gautier V."/>
            <person name="Ament-Velasquez S.L."/>
            <person name="Kruys A."/>
            <person name="Hutchinson M.I."/>
            <person name="Powell A.J."/>
            <person name="Barry K."/>
            <person name="Miller A.N."/>
            <person name="Grigoriev I.V."/>
            <person name="Debuchy R."/>
            <person name="Gladieux P."/>
            <person name="Thoren M.H."/>
            <person name="Johannesson H."/>
        </authorList>
    </citation>
    <scope>NUCLEOTIDE SEQUENCE</scope>
    <source>
        <strain evidence="6">CBS 626.80</strain>
    </source>
</reference>
<evidence type="ECO:0000256" key="1">
    <source>
        <dbReference type="ARBA" id="ARBA00022741"/>
    </source>
</evidence>
<evidence type="ECO:0000256" key="3">
    <source>
        <dbReference type="SAM" id="MobiDB-lite"/>
    </source>
</evidence>
<dbReference type="Pfam" id="PF00350">
    <property type="entry name" value="Dynamin_N"/>
    <property type="match status" value="1"/>
</dbReference>
<dbReference type="PANTHER" id="PTHR11566:SF21">
    <property type="entry name" value="DYNAMIN RELATED PROTEIN 1, ISOFORM A"/>
    <property type="match status" value="1"/>
</dbReference>
<feature type="region of interest" description="Disordered" evidence="3">
    <location>
        <begin position="724"/>
        <end position="767"/>
    </location>
</feature>
<evidence type="ECO:0000259" key="4">
    <source>
        <dbReference type="PROSITE" id="PS51388"/>
    </source>
</evidence>
<evidence type="ECO:0000313" key="6">
    <source>
        <dbReference type="EMBL" id="KAK3948319.1"/>
    </source>
</evidence>
<dbReference type="GO" id="GO:0005874">
    <property type="term" value="C:microtubule"/>
    <property type="evidence" value="ECO:0007669"/>
    <property type="project" value="TreeGrafter"/>
</dbReference>
<feature type="domain" description="Dynamin-type G" evidence="5">
    <location>
        <begin position="35"/>
        <end position="320"/>
    </location>
</feature>
<keyword evidence="6" id="KW-0378">Hydrolase</keyword>
<evidence type="ECO:0000256" key="2">
    <source>
        <dbReference type="ARBA" id="ARBA00023134"/>
    </source>
</evidence>
<gene>
    <name evidence="6" type="ORF">QBC32DRAFT_317923</name>
</gene>
<dbReference type="GO" id="GO:0003924">
    <property type="term" value="F:GTPase activity"/>
    <property type="evidence" value="ECO:0007669"/>
    <property type="project" value="InterPro"/>
</dbReference>
<dbReference type="SUPFAM" id="SSF52540">
    <property type="entry name" value="P-loop containing nucleoside triphosphate hydrolases"/>
    <property type="match status" value="1"/>
</dbReference>
<dbReference type="GO" id="GO:0008017">
    <property type="term" value="F:microtubule binding"/>
    <property type="evidence" value="ECO:0007669"/>
    <property type="project" value="TreeGrafter"/>
</dbReference>
<evidence type="ECO:0000259" key="5">
    <source>
        <dbReference type="PROSITE" id="PS51718"/>
    </source>
</evidence>
<dbReference type="InterPro" id="IPR020850">
    <property type="entry name" value="GED_dom"/>
</dbReference>
<dbReference type="PRINTS" id="PR00195">
    <property type="entry name" value="DYNAMIN"/>
</dbReference>
<dbReference type="Proteomes" id="UP001303222">
    <property type="component" value="Unassembled WGS sequence"/>
</dbReference>
<dbReference type="GO" id="GO:0016020">
    <property type="term" value="C:membrane"/>
    <property type="evidence" value="ECO:0007669"/>
    <property type="project" value="TreeGrafter"/>
</dbReference>
<dbReference type="GO" id="GO:0005525">
    <property type="term" value="F:GTP binding"/>
    <property type="evidence" value="ECO:0007669"/>
    <property type="project" value="InterPro"/>
</dbReference>
<protein>
    <submittedName>
        <fullName evidence="6">P-loop containing nucleoside triphosphate hydrolase protein</fullName>
    </submittedName>
</protein>
<dbReference type="GO" id="GO:0005739">
    <property type="term" value="C:mitochondrion"/>
    <property type="evidence" value="ECO:0007669"/>
    <property type="project" value="TreeGrafter"/>
</dbReference>
<dbReference type="PANTHER" id="PTHR11566">
    <property type="entry name" value="DYNAMIN"/>
    <property type="match status" value="1"/>
</dbReference>
<dbReference type="AlphaFoldDB" id="A0AAN6SCA5"/>
<keyword evidence="2" id="KW-0342">GTP-binding</keyword>
<evidence type="ECO:0000313" key="7">
    <source>
        <dbReference type="Proteomes" id="UP001303222"/>
    </source>
</evidence>
<dbReference type="Pfam" id="PF01031">
    <property type="entry name" value="Dynamin_M"/>
    <property type="match status" value="1"/>
</dbReference>
<dbReference type="GO" id="GO:0006897">
    <property type="term" value="P:endocytosis"/>
    <property type="evidence" value="ECO:0007669"/>
    <property type="project" value="TreeGrafter"/>
</dbReference>
<dbReference type="SMART" id="SM00053">
    <property type="entry name" value="DYNc"/>
    <property type="match status" value="1"/>
</dbReference>
<dbReference type="InterPro" id="IPR000375">
    <property type="entry name" value="Dynamin_stalk"/>
</dbReference>
<dbReference type="InterPro" id="IPR022812">
    <property type="entry name" value="Dynamin"/>
</dbReference>
<dbReference type="InterPro" id="IPR030381">
    <property type="entry name" value="G_DYNAMIN_dom"/>
</dbReference>
<dbReference type="GO" id="GO:0000266">
    <property type="term" value="P:mitochondrial fission"/>
    <property type="evidence" value="ECO:0007669"/>
    <property type="project" value="TreeGrafter"/>
</dbReference>
<dbReference type="PROSITE" id="PS51718">
    <property type="entry name" value="G_DYNAMIN_2"/>
    <property type="match status" value="1"/>
</dbReference>
<dbReference type="Gene3D" id="3.40.50.300">
    <property type="entry name" value="P-loop containing nucleotide triphosphate hydrolases"/>
    <property type="match status" value="1"/>
</dbReference>
<comment type="caution">
    <text evidence="6">The sequence shown here is derived from an EMBL/GenBank/DDBJ whole genome shotgun (WGS) entry which is preliminary data.</text>
</comment>
<dbReference type="InterPro" id="IPR001401">
    <property type="entry name" value="Dynamin_GTPase"/>
</dbReference>
<dbReference type="CDD" id="cd08771">
    <property type="entry name" value="DLP_1"/>
    <property type="match status" value="1"/>
</dbReference>
<dbReference type="GO" id="GO:0016559">
    <property type="term" value="P:peroxisome fission"/>
    <property type="evidence" value="ECO:0007669"/>
    <property type="project" value="TreeGrafter"/>
</dbReference>